<name>A0ABY6L809_9ARAC</name>
<protein>
    <submittedName>
        <fullName evidence="1">Uncharacterized protein</fullName>
    </submittedName>
</protein>
<reference evidence="1 3" key="1">
    <citation type="submission" date="2022-01" db="EMBL/GenBank/DDBJ databases">
        <title>A chromosomal length assembly of Cordylochernes scorpioides.</title>
        <authorList>
            <person name="Zeh D."/>
            <person name="Zeh J."/>
        </authorList>
    </citation>
    <scope>NUCLEOTIDE SEQUENCE [LARGE SCALE GENOMIC DNA]</scope>
    <source>
        <strain evidence="1">IN4F17</strain>
        <tissue evidence="1">Whole Body</tissue>
    </source>
</reference>
<dbReference type="InterPro" id="IPR036388">
    <property type="entry name" value="WH-like_DNA-bd_sf"/>
</dbReference>
<accession>A0ABY6L809</accession>
<proteinExistence type="predicted"/>
<evidence type="ECO:0000313" key="1">
    <source>
        <dbReference type="EMBL" id="UYV76582.1"/>
    </source>
</evidence>
<organism evidence="1 3">
    <name type="scientific">Cordylochernes scorpioides</name>
    <dbReference type="NCBI Taxonomy" id="51811"/>
    <lineage>
        <taxon>Eukaryota</taxon>
        <taxon>Metazoa</taxon>
        <taxon>Ecdysozoa</taxon>
        <taxon>Arthropoda</taxon>
        <taxon>Chelicerata</taxon>
        <taxon>Arachnida</taxon>
        <taxon>Pseudoscorpiones</taxon>
        <taxon>Cheliferoidea</taxon>
        <taxon>Chernetidae</taxon>
        <taxon>Cordylochernes</taxon>
    </lineage>
</organism>
<dbReference type="SUPFAM" id="SSF75632">
    <property type="entry name" value="Cullin homology domain"/>
    <property type="match status" value="1"/>
</dbReference>
<dbReference type="EMBL" id="CP092876">
    <property type="protein sequence ID" value="UYV76583.1"/>
    <property type="molecule type" value="Genomic_DNA"/>
</dbReference>
<evidence type="ECO:0000313" key="2">
    <source>
        <dbReference type="EMBL" id="UYV76583.1"/>
    </source>
</evidence>
<dbReference type="Gene3D" id="1.10.10.10">
    <property type="entry name" value="Winged helix-like DNA-binding domain superfamily/Winged helix DNA-binding domain"/>
    <property type="match status" value="1"/>
</dbReference>
<sequence length="363" mass="42606">MWTDWENDEKRKKHLNSTIFETLGYLTNHLEELENEYVKSLVTRLRKTASQISITIEAKILAKMMDITKYGFRKVFQVMKDIEASKAGQQVIMKPIQAVTLLQFQETDSLDFFKLQELTLIDKDTLAKAVQGLIEVGLLRLNTKGLCESSNISINLQLKTKEKNLNVPSPDFKMEEPKFQGSLNLSTQAAIVRSVKSHHPHPVTYQILLKEVQGRVQKYFTLDEKIFQDALVHLTEREHINFQNDKYSYPRRSKTLNPNSKPWFDRECYLTKRNTKSNLKIYMKSKKETKRVNYISKKKFYAALIRDKKKKYYQSLHVNLSSNTHDSKNLWKTISIYIKKKKFHSRKHIASRMAPILRQTTLI</sequence>
<dbReference type="Proteomes" id="UP001235939">
    <property type="component" value="Chromosome 14"/>
</dbReference>
<keyword evidence="3" id="KW-1185">Reference proteome</keyword>
<evidence type="ECO:0000313" key="3">
    <source>
        <dbReference type="Proteomes" id="UP001235939"/>
    </source>
</evidence>
<dbReference type="EMBL" id="CP092876">
    <property type="protein sequence ID" value="UYV76582.1"/>
    <property type="molecule type" value="Genomic_DNA"/>
</dbReference>
<dbReference type="Gene3D" id="3.30.230.130">
    <property type="entry name" value="Cullin, Chain C, Domain 2"/>
    <property type="match status" value="1"/>
</dbReference>
<dbReference type="InterPro" id="IPR036317">
    <property type="entry name" value="Cullin_homology_sf"/>
</dbReference>
<gene>
    <name evidence="1" type="ORF">LAZ67_14001264</name>
    <name evidence="2" type="ORF">LAZ67_14001272</name>
</gene>